<reference evidence="17" key="1">
    <citation type="submission" date="2022-07" db="EMBL/GenBank/DDBJ databases">
        <title>Chromosome-level genome of Muraenolepis orangiensis.</title>
        <authorList>
            <person name="Kim J."/>
        </authorList>
    </citation>
    <scope>NUCLEOTIDE SEQUENCE</scope>
    <source>
        <strain evidence="17">KU_S4_2022</strain>
        <tissue evidence="17">Muscle</tissue>
    </source>
</reference>
<dbReference type="NCBIfam" id="TIGR03422">
    <property type="entry name" value="mito_frataxin"/>
    <property type="match status" value="1"/>
</dbReference>
<dbReference type="NCBIfam" id="TIGR03421">
    <property type="entry name" value="FeS_CyaY"/>
    <property type="match status" value="1"/>
</dbReference>
<dbReference type="PRINTS" id="PR00904">
    <property type="entry name" value="FRATAXIN"/>
</dbReference>
<keyword evidence="12" id="KW-0496">Mitochondrion</keyword>
<dbReference type="GO" id="GO:0006879">
    <property type="term" value="P:intracellular iron ion homeostasis"/>
    <property type="evidence" value="ECO:0007669"/>
    <property type="project" value="UniProtKB-KW"/>
</dbReference>
<comment type="subcellular location">
    <subcellularLocation>
        <location evidence="1">Mitochondrion</location>
    </subcellularLocation>
</comment>
<dbReference type="SUPFAM" id="SSF55387">
    <property type="entry name" value="Frataxin/Nqo15-like"/>
    <property type="match status" value="1"/>
</dbReference>
<dbReference type="PROSITE" id="PS50810">
    <property type="entry name" value="FRATAXIN_2"/>
    <property type="match status" value="1"/>
</dbReference>
<dbReference type="CDD" id="cd00503">
    <property type="entry name" value="Frataxin"/>
    <property type="match status" value="1"/>
</dbReference>
<evidence type="ECO:0000256" key="12">
    <source>
        <dbReference type="ARBA" id="ARBA00023128"/>
    </source>
</evidence>
<comment type="similarity">
    <text evidence="2">Belongs to the frataxin family.</text>
</comment>
<dbReference type="InterPro" id="IPR002908">
    <property type="entry name" value="Frataxin/CyaY"/>
</dbReference>
<dbReference type="AlphaFoldDB" id="A0A9Q0EE73"/>
<sequence length="191" mass="21689">MFRFPSTRLFITKYKSLSSCGCVRVPVNKHTGTPWSPPRTTNSCITGMDGAVWNRRFHRTVPTLEEQTLQHSHSGFSEAVYEKLAEETLDSLLDFFEDLADESFTGSDYDVVYSSGVLTVRLGEHGTYVINKQTPNKQIWLSSPTSGPKRYDWAGGCWVYSRDGVTLHQLLRKEFSLIFNTDLDLSKLLHS</sequence>
<evidence type="ECO:0000256" key="8">
    <source>
        <dbReference type="ARBA" id="ARBA00022946"/>
    </source>
</evidence>
<keyword evidence="9" id="KW-0560">Oxidoreductase</keyword>
<evidence type="ECO:0000256" key="5">
    <source>
        <dbReference type="ARBA" id="ARBA00022434"/>
    </source>
</evidence>
<dbReference type="OrthoDB" id="1897642at2759"/>
<evidence type="ECO:0000256" key="9">
    <source>
        <dbReference type="ARBA" id="ARBA00023002"/>
    </source>
</evidence>
<evidence type="ECO:0000256" key="14">
    <source>
        <dbReference type="ARBA" id="ARBA00045532"/>
    </source>
</evidence>
<dbReference type="SMART" id="SM01219">
    <property type="entry name" value="Frataxin_Cyay"/>
    <property type="match status" value="1"/>
</dbReference>
<evidence type="ECO:0000256" key="13">
    <source>
        <dbReference type="ARBA" id="ARBA00023133"/>
    </source>
</evidence>
<keyword evidence="10" id="KW-0408">Iron</keyword>
<comment type="catalytic activity">
    <reaction evidence="16">
        <text>4 Fe(2+) + O2 + 4 H(+) = 4 Fe(3+) + 2 H2O</text>
        <dbReference type="Rhea" id="RHEA:11148"/>
        <dbReference type="ChEBI" id="CHEBI:15377"/>
        <dbReference type="ChEBI" id="CHEBI:15378"/>
        <dbReference type="ChEBI" id="CHEBI:15379"/>
        <dbReference type="ChEBI" id="CHEBI:29033"/>
        <dbReference type="ChEBI" id="CHEBI:29034"/>
        <dbReference type="EC" id="1.16.3.1"/>
    </reaction>
</comment>
<dbReference type="Proteomes" id="UP001148018">
    <property type="component" value="Unassembled WGS sequence"/>
</dbReference>
<dbReference type="Gene3D" id="3.30.920.10">
    <property type="entry name" value="Frataxin/CyaY"/>
    <property type="match status" value="1"/>
</dbReference>
<keyword evidence="18" id="KW-1185">Reference proteome</keyword>
<dbReference type="PANTHER" id="PTHR16821">
    <property type="entry name" value="FRATAXIN"/>
    <property type="match status" value="1"/>
</dbReference>
<dbReference type="EMBL" id="JANIIK010000044">
    <property type="protein sequence ID" value="KAJ3603785.1"/>
    <property type="molecule type" value="Genomic_DNA"/>
</dbReference>
<accession>A0A9Q0EE73</accession>
<dbReference type="EC" id="1.16.3.1" evidence="3"/>
<evidence type="ECO:0000256" key="15">
    <source>
        <dbReference type="ARBA" id="ARBA00046911"/>
    </source>
</evidence>
<evidence type="ECO:0000256" key="6">
    <source>
        <dbReference type="ARBA" id="ARBA00022448"/>
    </source>
</evidence>
<evidence type="ECO:0000313" key="17">
    <source>
        <dbReference type="EMBL" id="KAJ3603785.1"/>
    </source>
</evidence>
<dbReference type="GO" id="GO:0008199">
    <property type="term" value="F:ferric iron binding"/>
    <property type="evidence" value="ECO:0007669"/>
    <property type="project" value="InterPro"/>
</dbReference>
<dbReference type="PROSITE" id="PS01344">
    <property type="entry name" value="FRATAXIN_1"/>
    <property type="match status" value="1"/>
</dbReference>
<organism evidence="17 18">
    <name type="scientific">Muraenolepis orangiensis</name>
    <name type="common">Patagonian moray cod</name>
    <dbReference type="NCBI Taxonomy" id="630683"/>
    <lineage>
        <taxon>Eukaryota</taxon>
        <taxon>Metazoa</taxon>
        <taxon>Chordata</taxon>
        <taxon>Craniata</taxon>
        <taxon>Vertebrata</taxon>
        <taxon>Euteleostomi</taxon>
        <taxon>Actinopterygii</taxon>
        <taxon>Neopterygii</taxon>
        <taxon>Teleostei</taxon>
        <taxon>Neoteleostei</taxon>
        <taxon>Acanthomorphata</taxon>
        <taxon>Zeiogadaria</taxon>
        <taxon>Gadariae</taxon>
        <taxon>Gadiformes</taxon>
        <taxon>Muraenolepidoidei</taxon>
        <taxon>Muraenolepididae</taxon>
        <taxon>Muraenolepis</taxon>
    </lineage>
</organism>
<keyword evidence="11" id="KW-0406">Ion transport</keyword>
<evidence type="ECO:0000256" key="10">
    <source>
        <dbReference type="ARBA" id="ARBA00023004"/>
    </source>
</evidence>
<dbReference type="GO" id="GO:0006783">
    <property type="term" value="P:heme biosynthetic process"/>
    <property type="evidence" value="ECO:0007669"/>
    <property type="project" value="UniProtKB-KW"/>
</dbReference>
<evidence type="ECO:0000256" key="4">
    <source>
        <dbReference type="ARBA" id="ARBA00014720"/>
    </source>
</evidence>
<dbReference type="PANTHER" id="PTHR16821:SF2">
    <property type="entry name" value="FRATAXIN, MITOCHONDRIAL"/>
    <property type="match status" value="1"/>
</dbReference>
<evidence type="ECO:0000256" key="7">
    <source>
        <dbReference type="ARBA" id="ARBA00022496"/>
    </source>
</evidence>
<evidence type="ECO:0000256" key="11">
    <source>
        <dbReference type="ARBA" id="ARBA00023065"/>
    </source>
</evidence>
<gene>
    <name evidence="17" type="ORF">NHX12_028526</name>
</gene>
<keyword evidence="13" id="KW-0350">Heme biosynthesis</keyword>
<evidence type="ECO:0000313" key="18">
    <source>
        <dbReference type="Proteomes" id="UP001148018"/>
    </source>
</evidence>
<keyword evidence="7" id="KW-0410">Iron transport</keyword>
<keyword evidence="5" id="KW-0409">Iron storage</keyword>
<dbReference type="Pfam" id="PF01491">
    <property type="entry name" value="Frataxin_Cyay"/>
    <property type="match status" value="1"/>
</dbReference>
<keyword evidence="6" id="KW-0813">Transport</keyword>
<comment type="subunit">
    <text evidence="15">Interacts with ACO1. Interacts with ISCU (cytoplasmic form).</text>
</comment>
<evidence type="ECO:0000256" key="16">
    <source>
        <dbReference type="ARBA" id="ARBA00047990"/>
    </source>
</evidence>
<dbReference type="GO" id="GO:0034986">
    <property type="term" value="F:iron chaperone activity"/>
    <property type="evidence" value="ECO:0007669"/>
    <property type="project" value="TreeGrafter"/>
</dbReference>
<dbReference type="GO" id="GO:0004322">
    <property type="term" value="F:ferroxidase activity"/>
    <property type="evidence" value="ECO:0007669"/>
    <property type="project" value="UniProtKB-EC"/>
</dbReference>
<comment type="caution">
    <text evidence="17">The sequence shown here is derived from an EMBL/GenBank/DDBJ whole genome shotgun (WGS) entry which is preliminary data.</text>
</comment>
<dbReference type="InterPro" id="IPR020895">
    <property type="entry name" value="Frataxin_CS"/>
</dbReference>
<keyword evidence="8" id="KW-0809">Transit peptide</keyword>
<dbReference type="GO" id="GO:0016226">
    <property type="term" value="P:iron-sulfur cluster assembly"/>
    <property type="evidence" value="ECO:0007669"/>
    <property type="project" value="InterPro"/>
</dbReference>
<proteinExistence type="inferred from homology"/>
<evidence type="ECO:0000256" key="3">
    <source>
        <dbReference type="ARBA" id="ARBA00013107"/>
    </source>
</evidence>
<dbReference type="GO" id="GO:0051537">
    <property type="term" value="F:2 iron, 2 sulfur cluster binding"/>
    <property type="evidence" value="ECO:0007669"/>
    <property type="project" value="TreeGrafter"/>
</dbReference>
<protein>
    <recommendedName>
        <fullName evidence="4">Frataxin, mitochondrial</fullName>
        <ecNumber evidence="3">1.16.3.1</ecNumber>
    </recommendedName>
</protein>
<dbReference type="FunFam" id="3.30.920.10:FF:000002">
    <property type="entry name" value="Frataxin, mitochondrial"/>
    <property type="match status" value="1"/>
</dbReference>
<dbReference type="InterPro" id="IPR017789">
    <property type="entry name" value="Frataxin"/>
</dbReference>
<dbReference type="InterPro" id="IPR036524">
    <property type="entry name" value="Frataxin/CyaY_sf"/>
</dbReference>
<name>A0A9Q0EE73_9TELE</name>
<comment type="function">
    <text evidence="14">Modulates the RNA-binding activity of ACO1. May be involved in the cytoplasmic iron-sulfur protein biogenesis. May contribute to oxidative stress resistance and overall cell survival.</text>
</comment>
<dbReference type="GO" id="GO:0005739">
    <property type="term" value="C:mitochondrion"/>
    <property type="evidence" value="ECO:0007669"/>
    <property type="project" value="UniProtKB-SubCell"/>
</dbReference>
<dbReference type="GO" id="GO:0008198">
    <property type="term" value="F:ferrous iron binding"/>
    <property type="evidence" value="ECO:0007669"/>
    <property type="project" value="TreeGrafter"/>
</dbReference>
<evidence type="ECO:0000256" key="2">
    <source>
        <dbReference type="ARBA" id="ARBA00008183"/>
    </source>
</evidence>
<evidence type="ECO:0000256" key="1">
    <source>
        <dbReference type="ARBA" id="ARBA00004173"/>
    </source>
</evidence>
<dbReference type="GO" id="GO:0006826">
    <property type="term" value="P:iron ion transport"/>
    <property type="evidence" value="ECO:0007669"/>
    <property type="project" value="UniProtKB-KW"/>
</dbReference>